<evidence type="ECO:0000313" key="3">
    <source>
        <dbReference type="Proteomes" id="UP000253772"/>
    </source>
</evidence>
<dbReference type="PANTHER" id="PTHR33823:SF4">
    <property type="entry name" value="GENERAL STRESS PROTEIN 16O"/>
    <property type="match status" value="1"/>
</dbReference>
<proteinExistence type="predicted"/>
<accession>A0A2L0X352</accession>
<sequence length="123" mass="13649">MNALTSAQFATLAAMLDVEEARARAALGTGATPRAPLERQDPGDKTDVADREIGQRQADAMREHYRVELEDIAAARGRMTLGSYAICRECEEPIPFERLQAYPTAKRCTACQREHEQKRGGRS</sequence>
<dbReference type="OrthoDB" id="9811543at2"/>
<dbReference type="EMBL" id="CP037901">
    <property type="protein sequence ID" value="QBP12402.1"/>
    <property type="molecule type" value="Genomic_DNA"/>
</dbReference>
<gene>
    <name evidence="2" type="ORF">DDF84_021930</name>
</gene>
<organism evidence="2 3">
    <name type="scientific">Cupriavidus metallidurans</name>
    <dbReference type="NCBI Taxonomy" id="119219"/>
    <lineage>
        <taxon>Bacteria</taxon>
        <taxon>Pseudomonadati</taxon>
        <taxon>Pseudomonadota</taxon>
        <taxon>Betaproteobacteria</taxon>
        <taxon>Burkholderiales</taxon>
        <taxon>Burkholderiaceae</taxon>
        <taxon>Cupriavidus</taxon>
    </lineage>
</organism>
<reference evidence="2 3" key="1">
    <citation type="submission" date="2019-03" db="EMBL/GenBank/DDBJ databases">
        <title>Comparative insights into the high quality Complete genome sequence of highly metal resistant Cupriavidus metallidurans strain BS1 isolated from a gold-copper mine.</title>
        <authorList>
            <person name="Mazhar H.S."/>
            <person name="Rensing C."/>
        </authorList>
    </citation>
    <scope>NUCLEOTIDE SEQUENCE [LARGE SCALE GENOMIC DNA]</scope>
    <source>
        <strain evidence="2 3">BS1</strain>
    </source>
</reference>
<feature type="region of interest" description="Disordered" evidence="1">
    <location>
        <begin position="27"/>
        <end position="49"/>
    </location>
</feature>
<dbReference type="Pfam" id="PF01258">
    <property type="entry name" value="zf-dskA_traR"/>
    <property type="match status" value="1"/>
</dbReference>
<dbReference type="RefSeq" id="WP_017513879.1">
    <property type="nucleotide sequence ID" value="NZ_CP026544.1"/>
</dbReference>
<evidence type="ECO:0000256" key="1">
    <source>
        <dbReference type="SAM" id="MobiDB-lite"/>
    </source>
</evidence>
<dbReference type="SUPFAM" id="SSF57716">
    <property type="entry name" value="Glucocorticoid receptor-like (DNA-binding domain)"/>
    <property type="match status" value="1"/>
</dbReference>
<dbReference type="Gene3D" id="1.20.120.910">
    <property type="entry name" value="DksA, coiled-coil domain"/>
    <property type="match status" value="1"/>
</dbReference>
<dbReference type="Proteomes" id="UP000253772">
    <property type="component" value="Chromosome c2"/>
</dbReference>
<dbReference type="PROSITE" id="PS51128">
    <property type="entry name" value="ZF_DKSA_2"/>
    <property type="match status" value="1"/>
</dbReference>
<feature type="compositionally biased region" description="Basic and acidic residues" evidence="1">
    <location>
        <begin position="36"/>
        <end position="49"/>
    </location>
</feature>
<dbReference type="InterPro" id="IPR000962">
    <property type="entry name" value="Znf_DskA_TraR"/>
</dbReference>
<name>A0A2L0X352_9BURK</name>
<dbReference type="AlphaFoldDB" id="A0A2L0X352"/>
<protein>
    <submittedName>
        <fullName evidence="2">TraR/DksA family transcriptional regulator</fullName>
    </submittedName>
</protein>
<evidence type="ECO:0000313" key="2">
    <source>
        <dbReference type="EMBL" id="QBP12402.1"/>
    </source>
</evidence>
<dbReference type="PANTHER" id="PTHR33823">
    <property type="entry name" value="RNA POLYMERASE-BINDING TRANSCRIPTION FACTOR DKSA-RELATED"/>
    <property type="match status" value="1"/>
</dbReference>
<dbReference type="GO" id="GO:0008270">
    <property type="term" value="F:zinc ion binding"/>
    <property type="evidence" value="ECO:0007669"/>
    <property type="project" value="InterPro"/>
</dbReference>